<dbReference type="GO" id="GO:0051015">
    <property type="term" value="F:actin filament binding"/>
    <property type="evidence" value="ECO:0007669"/>
    <property type="project" value="TreeGrafter"/>
</dbReference>
<evidence type="ECO:0000313" key="4">
    <source>
        <dbReference type="Proteomes" id="UP000490939"/>
    </source>
</evidence>
<gene>
    <name evidence="3" type="ORF">EG327_004969</name>
</gene>
<sequence>MFSRTFYTATVAVLVAVAAFGLANYHLITQLNVIHYLRSSLAPSTELSHPIDHLIKHASTLSSQHSQRKTSTLRATIAAYKERRNQPPPANFDKWYELAKRYEAILVEDFWDPIHEDLAPFKNLSSAKLHHVAMQATKDEEASGIDRFWIRGGVPGTNCLNSDECDGFMDMLKEVVEDAPWIPDVEIPFNTYVSPRIMHKSQVTEADNLQTSGDMRNTPVDLNSTVVWENTDDMTTLIQEACLPGSATSTTDFGPGQPEILIRKKYTDAHMPHGFVNDFEASKDICQQPDLLYLHGSLLAPSFNLVSRQLFPLFSAQKIKGVNPEIRIPSTLYWTEDNRYIASQKPKPSEWSKKRENVVWRGSNTGGRVSKSNWKSFHRHRFVTMTNASNIHAVEESGVCHFPWAMSEIMCHFLWKRGDRHALSRFVKAYLDIGFYAFGEWPNKVCSGNVEDVGCQHLQDAYEPVPGMSMDTMQNSKYLVDIDGNGYSARFRSFLLSTSVPIKATVFSEWHDARLIPWKHFIPMDNRFADFWGIMDYFLPGCLSDEGAKYSGKVNGRYCAGHDKEAESIGVGGAEWAGKVLRKEDMKLYMIPTPTKAFGSGDPALAFVADESTLPPVFTDKHAERAYLKHRLAIAFRTFAQFGFCEGVAGHITMRDPVEPDSFWVNPFGMHFSLIRDEDLIRVDHSGAVVDGGKNRRLNYAAYAIHAQIHTARPDVLCAAHSHSVYGRAMCATGRPLLPLTQDACVFYNDHIVYSNFAGVVLASEEGAMIARELGKGKAALLGNHGLLTAGGSIEAVVAWFVLLEKCCEVQLLADASSAGSGVPLVEIGEAEAEATFKALGSQVGGYFMGLPLFQVAEKEFGESTFLGRGLEPLTWDYTEQKEKGKNIRQQAFAGGHPTNYYSADIKLI</sequence>
<proteinExistence type="predicted"/>
<dbReference type="GO" id="GO:0005856">
    <property type="term" value="C:cytoskeleton"/>
    <property type="evidence" value="ECO:0007669"/>
    <property type="project" value="TreeGrafter"/>
</dbReference>
<dbReference type="Proteomes" id="UP000490939">
    <property type="component" value="Unassembled WGS sequence"/>
</dbReference>
<evidence type="ECO:0000259" key="2">
    <source>
        <dbReference type="SMART" id="SM01007"/>
    </source>
</evidence>
<evidence type="ECO:0008006" key="5">
    <source>
        <dbReference type="Google" id="ProtNLM"/>
    </source>
</evidence>
<comment type="caution">
    <text evidence="3">The sequence shown here is derived from an EMBL/GenBank/DDBJ whole genome shotgun (WGS) entry which is preliminary data.</text>
</comment>
<dbReference type="Gene3D" id="3.40.225.10">
    <property type="entry name" value="Class II aldolase/adducin N-terminal domain"/>
    <property type="match status" value="1"/>
</dbReference>
<feature type="domain" description="Glycosyl transferase CAP10" evidence="1">
    <location>
        <begin position="275"/>
        <end position="601"/>
    </location>
</feature>
<name>A0A8H3Z3N3_VENIN</name>
<dbReference type="Pfam" id="PF00596">
    <property type="entry name" value="Aldolase_II"/>
    <property type="match status" value="1"/>
</dbReference>
<dbReference type="NCBIfam" id="NF004855">
    <property type="entry name" value="PRK06208.1"/>
    <property type="match status" value="1"/>
</dbReference>
<dbReference type="PANTHER" id="PTHR10672:SF41">
    <property type="entry name" value="CLASS II ALDOLASE_ADDUCIN DOMAIN PROTEIN (AFU_ORTHOLOGUE AFUA_3G01330)"/>
    <property type="match status" value="1"/>
</dbReference>
<dbReference type="SMART" id="SM01007">
    <property type="entry name" value="Aldolase_II"/>
    <property type="match status" value="1"/>
</dbReference>
<evidence type="ECO:0000259" key="1">
    <source>
        <dbReference type="SMART" id="SM00672"/>
    </source>
</evidence>
<evidence type="ECO:0000313" key="3">
    <source>
        <dbReference type="EMBL" id="KAE9984655.1"/>
    </source>
</evidence>
<dbReference type="InterPro" id="IPR006598">
    <property type="entry name" value="CAP10"/>
</dbReference>
<dbReference type="PANTHER" id="PTHR10672">
    <property type="entry name" value="ADDUCIN"/>
    <property type="match status" value="1"/>
</dbReference>
<accession>A0A8H3Z3N3</accession>
<feature type="domain" description="Class II aldolase/adducin N-terminal" evidence="2">
    <location>
        <begin position="630"/>
        <end position="812"/>
    </location>
</feature>
<dbReference type="SUPFAM" id="SSF53639">
    <property type="entry name" value="AraD/HMP-PK domain-like"/>
    <property type="match status" value="1"/>
</dbReference>
<dbReference type="SMART" id="SM00672">
    <property type="entry name" value="CAP10"/>
    <property type="match status" value="1"/>
</dbReference>
<dbReference type="InterPro" id="IPR036409">
    <property type="entry name" value="Aldolase_II/adducin_N_sf"/>
</dbReference>
<dbReference type="EMBL" id="WNWR01000290">
    <property type="protein sequence ID" value="KAE9984655.1"/>
    <property type="molecule type" value="Genomic_DNA"/>
</dbReference>
<keyword evidence="4" id="KW-1185">Reference proteome</keyword>
<protein>
    <recommendedName>
        <fullName evidence="5">Class II aldolase/adducin N-terminal domain-containing protein</fullName>
    </recommendedName>
</protein>
<dbReference type="FunFam" id="3.40.225.10:FF:000009">
    <property type="entry name" value="Class II aldolase/adducin N-terminal"/>
    <property type="match status" value="1"/>
</dbReference>
<organism evidence="3 4">
    <name type="scientific">Venturia inaequalis</name>
    <name type="common">Apple scab fungus</name>
    <dbReference type="NCBI Taxonomy" id="5025"/>
    <lineage>
        <taxon>Eukaryota</taxon>
        <taxon>Fungi</taxon>
        <taxon>Dikarya</taxon>
        <taxon>Ascomycota</taxon>
        <taxon>Pezizomycotina</taxon>
        <taxon>Dothideomycetes</taxon>
        <taxon>Pleosporomycetidae</taxon>
        <taxon>Venturiales</taxon>
        <taxon>Venturiaceae</taxon>
        <taxon>Venturia</taxon>
    </lineage>
</organism>
<reference evidence="3 4" key="1">
    <citation type="submission" date="2019-07" db="EMBL/GenBank/DDBJ databases">
        <title>Venturia inaequalis Genome Resource.</title>
        <authorList>
            <person name="Lichtner F.J."/>
        </authorList>
    </citation>
    <scope>NUCLEOTIDE SEQUENCE [LARGE SCALE GENOMIC DNA]</scope>
    <source>
        <strain evidence="3 4">DMI_063113</strain>
    </source>
</reference>
<dbReference type="InterPro" id="IPR001303">
    <property type="entry name" value="Aldolase_II/adducin_N"/>
</dbReference>
<dbReference type="InterPro" id="IPR051017">
    <property type="entry name" value="Aldolase-II_Adducin_sf"/>
</dbReference>
<dbReference type="AlphaFoldDB" id="A0A8H3Z3N3"/>